<protein>
    <submittedName>
        <fullName evidence="4">Uncharacterized protein</fullName>
    </submittedName>
</protein>
<feature type="repeat" description="ANK" evidence="1">
    <location>
        <begin position="8"/>
        <end position="29"/>
    </location>
</feature>
<feature type="repeat" description="ANK" evidence="1">
    <location>
        <begin position="519"/>
        <end position="552"/>
    </location>
</feature>
<evidence type="ECO:0000313" key="4">
    <source>
        <dbReference type="WBParaSite" id="jg6321"/>
    </source>
</evidence>
<proteinExistence type="predicted"/>
<dbReference type="InterPro" id="IPR002110">
    <property type="entry name" value="Ankyrin_rpt"/>
</dbReference>
<evidence type="ECO:0000313" key="3">
    <source>
        <dbReference type="Proteomes" id="UP000887574"/>
    </source>
</evidence>
<dbReference type="WBParaSite" id="jg6321">
    <property type="protein sequence ID" value="jg6321"/>
    <property type="gene ID" value="jg6321"/>
</dbReference>
<feature type="compositionally biased region" description="Polar residues" evidence="2">
    <location>
        <begin position="118"/>
        <end position="131"/>
    </location>
</feature>
<sequence>MATGSDQYGRTPLHLAVIYGREKMVHYLLLLFPSCVDFMDRDGRSAVHYATNLSDADKQRMMARLLFRAGAVNNSTDSNVMSAFGKRRLLPVSDGELENERQKEEEEVYAQMSTLVQQQGSNALNSTSSSPLPHPSGAYTSKPKRHSRSVRHKQPQDNSGHEQWRAKRKSIVATTPAKSAMFFPEDEEEDVDVEVEERILAIDLGKKQYQELEQLQFEGKTDDIWRVVKKHLGNEQLCKYIYAYRQAQNRLSSAFTTIDENDLRKLKSLLDEEIVQTRDSRGLAVLHLAVLKERHEIVEYLAYTYPKFIDIVDHAGRSAAHYAAPQQNAIYDTLLEAGANIYLPDKNGLTASRYRDSPDQMVLPLPAPPPMVPLDSVLTNNSTNKQKISIEEANNFDPDAPNEEQLERWLALGDVHQLEQIVLDGRSHMLIDKSSMNLATTEFLEGVSQYQSKIDAIHKAVEEGDVRRVKSLIDRPPLSTARDRNGMTPLHKALLYGQTNTVRYLLAKYPECVNCTDHAGRTALHYAAADPNGEHMIKVLQKSGGDAFIEDKDPWQRLNIRTLKDNAVINQLISGQLNRPLLQDLEEDISDWIHTGNIGKLEELVLNGYADLLLGRTHQVDDPEAIGFLEVLPQYQAKIQAIHKAIEQGNIRAVKLLTDRKKLALCRDGRGLAPLHKAIVFGQADIAKYLIRNYPQSVNAMDQNKRTPLHYAAALRDGGYLYKLMRKAGADPNIFDCNGRPAKYYLKYPGEINLERMRLDTKQALKQVLHNRVAPSYLETNIQQWLREGNLGKLDQLVLSGCGDLLLDKKTNNPDTSIFLQELPHLLKAIDGIHKSIKEGDLETMQKLMTSKRLALQEIAMVALHFTQL</sequence>
<feature type="repeat" description="ANK" evidence="1">
    <location>
        <begin position="42"/>
        <end position="78"/>
    </location>
</feature>
<feature type="repeat" description="ANK" evidence="1">
    <location>
        <begin position="485"/>
        <end position="506"/>
    </location>
</feature>
<keyword evidence="1" id="KW-0040">ANK repeat</keyword>
<dbReference type="Pfam" id="PF12796">
    <property type="entry name" value="Ank_2"/>
    <property type="match status" value="4"/>
</dbReference>
<feature type="repeat" description="ANK" evidence="1">
    <location>
        <begin position="704"/>
        <end position="737"/>
    </location>
</feature>
<accession>A0A915EG52</accession>
<dbReference type="PROSITE" id="PS50297">
    <property type="entry name" value="ANK_REP_REGION"/>
    <property type="match status" value="4"/>
</dbReference>
<feature type="region of interest" description="Disordered" evidence="2">
    <location>
        <begin position="118"/>
        <end position="168"/>
    </location>
</feature>
<evidence type="ECO:0000256" key="2">
    <source>
        <dbReference type="SAM" id="MobiDB-lite"/>
    </source>
</evidence>
<name>A0A915EG52_9BILA</name>
<dbReference type="SUPFAM" id="SSF48403">
    <property type="entry name" value="Ankyrin repeat"/>
    <property type="match status" value="3"/>
</dbReference>
<dbReference type="SMART" id="SM00248">
    <property type="entry name" value="ANK"/>
    <property type="match status" value="10"/>
</dbReference>
<feature type="compositionally biased region" description="Basic residues" evidence="2">
    <location>
        <begin position="142"/>
        <end position="153"/>
    </location>
</feature>
<dbReference type="Gene3D" id="1.25.40.20">
    <property type="entry name" value="Ankyrin repeat-containing domain"/>
    <property type="match status" value="4"/>
</dbReference>
<dbReference type="InterPro" id="IPR036770">
    <property type="entry name" value="Ankyrin_rpt-contain_sf"/>
</dbReference>
<dbReference type="AlphaFoldDB" id="A0A915EG52"/>
<evidence type="ECO:0000256" key="1">
    <source>
        <dbReference type="PROSITE-ProRule" id="PRU00023"/>
    </source>
</evidence>
<dbReference type="PROSITE" id="PS50088">
    <property type="entry name" value="ANK_REPEAT"/>
    <property type="match status" value="5"/>
</dbReference>
<keyword evidence="3" id="KW-1185">Reference proteome</keyword>
<organism evidence="3 4">
    <name type="scientific">Ditylenchus dipsaci</name>
    <dbReference type="NCBI Taxonomy" id="166011"/>
    <lineage>
        <taxon>Eukaryota</taxon>
        <taxon>Metazoa</taxon>
        <taxon>Ecdysozoa</taxon>
        <taxon>Nematoda</taxon>
        <taxon>Chromadorea</taxon>
        <taxon>Rhabditida</taxon>
        <taxon>Tylenchina</taxon>
        <taxon>Tylenchomorpha</taxon>
        <taxon>Sphaerularioidea</taxon>
        <taxon>Anguinidae</taxon>
        <taxon>Anguininae</taxon>
        <taxon>Ditylenchus</taxon>
    </lineage>
</organism>
<dbReference type="PANTHER" id="PTHR24172">
    <property type="entry name" value="ANK_REP_REGION DOMAIN-CONTAINING PROTEIN"/>
    <property type="match status" value="1"/>
</dbReference>
<dbReference type="PANTHER" id="PTHR24172:SF4">
    <property type="entry name" value="ANK_REP_REGION DOMAIN-CONTAINING PROTEIN"/>
    <property type="match status" value="1"/>
</dbReference>
<reference evidence="4" key="1">
    <citation type="submission" date="2022-11" db="UniProtKB">
        <authorList>
            <consortium name="WormBaseParasite"/>
        </authorList>
    </citation>
    <scope>IDENTIFICATION</scope>
</reference>
<dbReference type="Proteomes" id="UP000887574">
    <property type="component" value="Unplaced"/>
</dbReference>